<feature type="domain" description="PH" evidence="14">
    <location>
        <begin position="265"/>
        <end position="368"/>
    </location>
</feature>
<keyword evidence="9" id="KW-0966">Cell projection</keyword>
<dbReference type="PROSITE" id="PS50238">
    <property type="entry name" value="RHOGAP"/>
    <property type="match status" value="1"/>
</dbReference>
<dbReference type="SUPFAM" id="SSF48350">
    <property type="entry name" value="GTPase activation domain, GAP"/>
    <property type="match status" value="1"/>
</dbReference>
<dbReference type="GO" id="GO:0005096">
    <property type="term" value="F:GTPase activator activity"/>
    <property type="evidence" value="ECO:0007669"/>
    <property type="project" value="UniProtKB-KW"/>
</dbReference>
<keyword evidence="5" id="KW-0963">Cytoplasm</keyword>
<evidence type="ECO:0000256" key="10">
    <source>
        <dbReference type="ARBA" id="ARBA00034106"/>
    </source>
</evidence>
<dbReference type="GO" id="GO:0030100">
    <property type="term" value="P:regulation of endocytosis"/>
    <property type="evidence" value="ECO:0007669"/>
    <property type="project" value="TreeGrafter"/>
</dbReference>
<protein>
    <recommendedName>
        <fullName evidence="11">Oligophrenin-1</fullName>
    </recommendedName>
</protein>
<dbReference type="InterPro" id="IPR008936">
    <property type="entry name" value="Rho_GTPase_activation_prot"/>
</dbReference>
<keyword evidence="7" id="KW-0524">Neurogenesis</keyword>
<comment type="subcellular location">
    <subcellularLocation>
        <location evidence="1">Cell projection</location>
        <location evidence="1">Dendrite</location>
    </subcellularLocation>
    <subcellularLocation>
        <location evidence="3">Cell projection</location>
        <location evidence="3">Dendritic spine</location>
    </subcellularLocation>
    <subcellularLocation>
        <location evidence="2">Cytoplasm</location>
    </subcellularLocation>
    <subcellularLocation>
        <location evidence="10">Presynapse</location>
    </subcellularLocation>
</comment>
<dbReference type="GeneID" id="102814344"/>
<comment type="subunit">
    <text evidence="12">Interacts with HOMER1. Interacts with AMPA receptor complexes. Interacts with SH3GL2 (endophilin-A1). Interacts (via C-terminus) with NR1D1.</text>
</comment>
<dbReference type="GO" id="GO:0005737">
    <property type="term" value="C:cytoplasm"/>
    <property type="evidence" value="ECO:0007669"/>
    <property type="project" value="UniProtKB-SubCell"/>
</dbReference>
<feature type="compositionally biased region" description="Polar residues" evidence="13">
    <location>
        <begin position="637"/>
        <end position="653"/>
    </location>
</feature>
<evidence type="ECO:0000256" key="9">
    <source>
        <dbReference type="ARBA" id="ARBA00023273"/>
    </source>
</evidence>
<evidence type="ECO:0000256" key="4">
    <source>
        <dbReference type="ARBA" id="ARBA00022468"/>
    </source>
</evidence>
<dbReference type="OrthoDB" id="3183924at2759"/>
<evidence type="ECO:0000256" key="5">
    <source>
        <dbReference type="ARBA" id="ARBA00022490"/>
    </source>
</evidence>
<dbReference type="InterPro" id="IPR011993">
    <property type="entry name" value="PH-like_dom_sf"/>
</dbReference>
<dbReference type="InterPro" id="IPR004148">
    <property type="entry name" value="BAR_dom"/>
</dbReference>
<dbReference type="SUPFAM" id="SSF50729">
    <property type="entry name" value="PH domain-like"/>
    <property type="match status" value="1"/>
</dbReference>
<evidence type="ECO:0000256" key="8">
    <source>
        <dbReference type="ARBA" id="ARBA00023018"/>
    </source>
</evidence>
<feature type="region of interest" description="Disordered" evidence="13">
    <location>
        <begin position="735"/>
        <end position="791"/>
    </location>
</feature>
<evidence type="ECO:0000256" key="2">
    <source>
        <dbReference type="ARBA" id="ARBA00004496"/>
    </source>
</evidence>
<dbReference type="Pfam" id="PF16746">
    <property type="entry name" value="BAR_3"/>
    <property type="match status" value="1"/>
</dbReference>
<keyword evidence="4" id="KW-0343">GTPase activation</keyword>
<evidence type="ECO:0000313" key="17">
    <source>
        <dbReference type="RefSeq" id="XP_006868612.1"/>
    </source>
</evidence>
<evidence type="ECO:0000256" key="13">
    <source>
        <dbReference type="SAM" id="MobiDB-lite"/>
    </source>
</evidence>
<keyword evidence="6" id="KW-0254">Endocytosis</keyword>
<dbReference type="InterPro" id="IPR047234">
    <property type="entry name" value="GRAF_fam"/>
</dbReference>
<evidence type="ECO:0000256" key="6">
    <source>
        <dbReference type="ARBA" id="ARBA00022583"/>
    </source>
</evidence>
<dbReference type="PROSITE" id="PS50003">
    <property type="entry name" value="PH_DOMAIN"/>
    <property type="match status" value="1"/>
</dbReference>
<dbReference type="GO" id="GO:0051966">
    <property type="term" value="P:regulation of synaptic transmission, glutamatergic"/>
    <property type="evidence" value="ECO:0007669"/>
    <property type="project" value="TreeGrafter"/>
</dbReference>
<dbReference type="SMART" id="SM00324">
    <property type="entry name" value="RhoGAP"/>
    <property type="match status" value="1"/>
</dbReference>
<evidence type="ECO:0000259" key="14">
    <source>
        <dbReference type="PROSITE" id="PS50003"/>
    </source>
</evidence>
<keyword evidence="8" id="KW-0770">Synapse</keyword>
<dbReference type="Gene3D" id="2.30.29.30">
    <property type="entry name" value="Pleckstrin-homology domain (PH domain)/Phosphotyrosine-binding domain (PTB)"/>
    <property type="match status" value="1"/>
</dbReference>
<feature type="region of interest" description="Disordered" evidence="13">
    <location>
        <begin position="628"/>
        <end position="653"/>
    </location>
</feature>
<dbReference type="AlphaFoldDB" id="A0A9B0TQS8"/>
<name>A0A9B0TQS8_CHRAS</name>
<evidence type="ECO:0000256" key="12">
    <source>
        <dbReference type="ARBA" id="ARBA00046981"/>
    </source>
</evidence>
<reference evidence="17" key="1">
    <citation type="submission" date="2025-08" db="UniProtKB">
        <authorList>
            <consortium name="RefSeq"/>
        </authorList>
    </citation>
    <scope>IDENTIFICATION</scope>
    <source>
        <tissue evidence="17">Spleen</tissue>
    </source>
</reference>
<dbReference type="GO" id="GO:0007399">
    <property type="term" value="P:nervous system development"/>
    <property type="evidence" value="ECO:0007669"/>
    <property type="project" value="UniProtKB-KW"/>
</dbReference>
<dbReference type="InterPro" id="IPR000198">
    <property type="entry name" value="RhoGAP_dom"/>
</dbReference>
<dbReference type="InterPro" id="IPR001849">
    <property type="entry name" value="PH_domain"/>
</dbReference>
<evidence type="ECO:0000313" key="16">
    <source>
        <dbReference type="Proteomes" id="UP000504623"/>
    </source>
</evidence>
<dbReference type="InterPro" id="IPR047267">
    <property type="entry name" value="OPHN1_BAR"/>
</dbReference>
<dbReference type="GO" id="GO:0030036">
    <property type="term" value="P:actin cytoskeleton organization"/>
    <property type="evidence" value="ECO:0007669"/>
    <property type="project" value="TreeGrafter"/>
</dbReference>
<evidence type="ECO:0000256" key="3">
    <source>
        <dbReference type="ARBA" id="ARBA00004552"/>
    </source>
</evidence>
<dbReference type="CDD" id="cd07633">
    <property type="entry name" value="BAR_OPHN1"/>
    <property type="match status" value="1"/>
</dbReference>
<dbReference type="GO" id="GO:0043195">
    <property type="term" value="C:terminal bouton"/>
    <property type="evidence" value="ECO:0007669"/>
    <property type="project" value="TreeGrafter"/>
</dbReference>
<dbReference type="Pfam" id="PF00620">
    <property type="entry name" value="RhoGAP"/>
    <property type="match status" value="1"/>
</dbReference>
<dbReference type="InterPro" id="IPR047225">
    <property type="entry name" value="PH_GRAF"/>
</dbReference>
<dbReference type="RefSeq" id="XP_006868612.1">
    <property type="nucleotide sequence ID" value="XM_006868550.1"/>
</dbReference>
<dbReference type="GO" id="GO:0048488">
    <property type="term" value="P:synaptic vesicle endocytosis"/>
    <property type="evidence" value="ECO:0007669"/>
    <property type="project" value="TreeGrafter"/>
</dbReference>
<proteinExistence type="predicted"/>
<dbReference type="GO" id="GO:0015629">
    <property type="term" value="C:actin cytoskeleton"/>
    <property type="evidence" value="ECO:0007669"/>
    <property type="project" value="TreeGrafter"/>
</dbReference>
<dbReference type="Gene3D" id="1.20.1270.60">
    <property type="entry name" value="Arfaptin homology (AH) domain/BAR domain"/>
    <property type="match status" value="1"/>
</dbReference>
<dbReference type="GO" id="GO:0043197">
    <property type="term" value="C:dendritic spine"/>
    <property type="evidence" value="ECO:0007669"/>
    <property type="project" value="UniProtKB-SubCell"/>
</dbReference>
<dbReference type="FunFam" id="2.30.29.30:FF:000183">
    <property type="entry name" value="Oligophrenin 1"/>
    <property type="match status" value="1"/>
</dbReference>
<dbReference type="InterPro" id="IPR027267">
    <property type="entry name" value="AH/BAR_dom_sf"/>
</dbReference>
<dbReference type="SMART" id="SM00233">
    <property type="entry name" value="PH"/>
    <property type="match status" value="1"/>
</dbReference>
<dbReference type="GO" id="GO:1901799">
    <property type="term" value="P:negative regulation of proteasomal protein catabolic process"/>
    <property type="evidence" value="ECO:0007669"/>
    <property type="project" value="TreeGrafter"/>
</dbReference>
<dbReference type="PANTHER" id="PTHR12552:SF2">
    <property type="entry name" value="OLIGOPHRENIN-1"/>
    <property type="match status" value="1"/>
</dbReference>
<gene>
    <name evidence="17" type="primary">LOC102814344</name>
</gene>
<dbReference type="Proteomes" id="UP000504623">
    <property type="component" value="Unplaced"/>
</dbReference>
<organism evidence="16 17">
    <name type="scientific">Chrysochloris asiatica</name>
    <name type="common">Cape golden mole</name>
    <dbReference type="NCBI Taxonomy" id="185453"/>
    <lineage>
        <taxon>Eukaryota</taxon>
        <taxon>Metazoa</taxon>
        <taxon>Chordata</taxon>
        <taxon>Craniata</taxon>
        <taxon>Vertebrata</taxon>
        <taxon>Euteleostomi</taxon>
        <taxon>Mammalia</taxon>
        <taxon>Eutheria</taxon>
        <taxon>Afrotheria</taxon>
        <taxon>Chrysochloridae</taxon>
        <taxon>Chrysochlorinae</taxon>
        <taxon>Chrysochloris</taxon>
    </lineage>
</organism>
<keyword evidence="16" id="KW-1185">Reference proteome</keyword>
<evidence type="ECO:0000256" key="1">
    <source>
        <dbReference type="ARBA" id="ARBA00004279"/>
    </source>
</evidence>
<sequence>MGHPPLEFSDCYLDSPDFRERLKCYEQELERTNKFIKDVIKDGSALISAMRNYSSAVQKFSQTLQSFQFDFIGDTLTDDEINIAESFKEFAELLNEVENERMMMVHNASDLLIKPLENFRKEQIGFTKERKKKFEKDGEKFYSLLDRHLHLSSKKKESQLQEADLQVDKERHNFFESSLDYVYQIQEVQESKKFNIVEPVLAFLHSLFISNSLTVELTQDFLPYKQQLLLSLQNTRNHFSSTREEMGELKRRMKEAPQTCKLPGQPTIEGYLYTQEKWALGIAWMKYYCRYEKETKTLTMTPMEQKPGAKQGPLDLTLKYCVRRKTESIDKRFCFDIETNERPGTITLQALSEANRRLWMEAMDGKEPIYHSPITKQEEMELNEVGFKFVRKCINIIETKGIKTEGLYRTVGSNIQVQKLLNAFFDPKCPGDIDFHNSDWDIKTITSSLKFYLRNLSEPVMTYRLHKELVSAAKSDNLDYRLGAIHSLVYKLPENNREMLELLIRHLVKGHGTRPPGCVVGWASRALDFGGDRAVGRLGRVAAPLSERVGSSPSLHTLHGRVQDIEALGFIIVQRLLVHYMKIYSGPPEESTAPPVPPPRVTARRHKPITISKRLLRERTAFYTSSLNESEGEIKHQTPNGTITSNIDPNKLSQHPKLPIQKIEEADPGRKFLSRPISDSKLEPCSEVDVGRLVSRLQDGGTRVTLNGPVSGSGPTKISSFHIKRPAPRLLAHHKEGDCNSFSKVRPPGEKPTIIRPPVRPPDPPCRAATPQKPDPKPNIGAGSAEEIPSSVVASRTRFFETASRKTGRFYKPWPQGTLSGFGNSSNPCLLSDFMLKSSSLLVPYLQDLGG</sequence>
<evidence type="ECO:0000256" key="7">
    <source>
        <dbReference type="ARBA" id="ARBA00022902"/>
    </source>
</evidence>
<evidence type="ECO:0000259" key="15">
    <source>
        <dbReference type="PROSITE" id="PS50238"/>
    </source>
</evidence>
<accession>A0A9B0TQS8</accession>
<dbReference type="SUPFAM" id="SSF103657">
    <property type="entry name" value="BAR/IMD domain-like"/>
    <property type="match status" value="1"/>
</dbReference>
<dbReference type="FunFam" id="1.10.555.10:FF:000130">
    <property type="match status" value="1"/>
</dbReference>
<dbReference type="CDD" id="cd01249">
    <property type="entry name" value="BAR-PH_GRAF_family"/>
    <property type="match status" value="1"/>
</dbReference>
<dbReference type="GO" id="GO:0007165">
    <property type="term" value="P:signal transduction"/>
    <property type="evidence" value="ECO:0007669"/>
    <property type="project" value="InterPro"/>
</dbReference>
<dbReference type="PANTHER" id="PTHR12552">
    <property type="entry name" value="OLIGOPHRENIN 1"/>
    <property type="match status" value="1"/>
</dbReference>
<evidence type="ECO:0000256" key="11">
    <source>
        <dbReference type="ARBA" id="ARBA00034878"/>
    </source>
</evidence>
<dbReference type="Gene3D" id="1.10.555.10">
    <property type="entry name" value="Rho GTPase activation protein"/>
    <property type="match status" value="1"/>
</dbReference>
<feature type="domain" description="Rho-GAP" evidence="15">
    <location>
        <begin position="380"/>
        <end position="584"/>
    </location>
</feature>
<dbReference type="Pfam" id="PF00169">
    <property type="entry name" value="PH"/>
    <property type="match status" value="1"/>
</dbReference>
<dbReference type="FunFam" id="1.20.1270.60:FF:000001">
    <property type="entry name" value="Rho GTPase-activating protein 26"/>
    <property type="match status" value="1"/>
</dbReference>